<dbReference type="OrthoDB" id="8991911at2"/>
<name>A0A841JVV0_9BACT</name>
<dbReference type="Gene3D" id="3.40.30.10">
    <property type="entry name" value="Glutaredoxin"/>
    <property type="match status" value="1"/>
</dbReference>
<reference evidence="1 2" key="1">
    <citation type="submission" date="2020-08" db="EMBL/GenBank/DDBJ databases">
        <title>Genomic Encyclopedia of Type Strains, Phase IV (KMG-IV): sequencing the most valuable type-strain genomes for metagenomic binning, comparative biology and taxonomic classification.</title>
        <authorList>
            <person name="Goeker M."/>
        </authorList>
    </citation>
    <scope>NUCLEOTIDE SEQUENCE [LARGE SCALE GENOMIC DNA]</scope>
    <source>
        <strain evidence="1 2">DSM 103733</strain>
    </source>
</reference>
<gene>
    <name evidence="1" type="ORF">HNQ77_001818</name>
</gene>
<proteinExistence type="predicted"/>
<evidence type="ECO:0000313" key="1">
    <source>
        <dbReference type="EMBL" id="MBB6143869.1"/>
    </source>
</evidence>
<dbReference type="AlphaFoldDB" id="A0A841JVV0"/>
<protein>
    <submittedName>
        <fullName evidence="1">Glutaredoxin</fullName>
    </submittedName>
</protein>
<dbReference type="Proteomes" id="UP000538666">
    <property type="component" value="Unassembled WGS sequence"/>
</dbReference>
<keyword evidence="2" id="KW-1185">Reference proteome</keyword>
<accession>A0A841JVV0</accession>
<dbReference type="RefSeq" id="WP_050058558.1">
    <property type="nucleotide sequence ID" value="NZ_JACHEK010000003.1"/>
</dbReference>
<sequence length="77" mass="8835">MVREGKIPIVYTIRGCDACTKLLKKWDAERIVYDERRVELSQATLNEARQYGKLVPIVVWPDGRVEQGFGDSFGCFI</sequence>
<dbReference type="EMBL" id="JACHEK010000003">
    <property type="protein sequence ID" value="MBB6143869.1"/>
    <property type="molecule type" value="Genomic_DNA"/>
</dbReference>
<evidence type="ECO:0000313" key="2">
    <source>
        <dbReference type="Proteomes" id="UP000538666"/>
    </source>
</evidence>
<comment type="caution">
    <text evidence="1">The sequence shown here is derived from an EMBL/GenBank/DDBJ whole genome shotgun (WGS) entry which is preliminary data.</text>
</comment>
<organism evidence="1 2">
    <name type="scientific">Silvibacterium bohemicum</name>
    <dbReference type="NCBI Taxonomy" id="1577686"/>
    <lineage>
        <taxon>Bacteria</taxon>
        <taxon>Pseudomonadati</taxon>
        <taxon>Acidobacteriota</taxon>
        <taxon>Terriglobia</taxon>
        <taxon>Terriglobales</taxon>
        <taxon>Acidobacteriaceae</taxon>
        <taxon>Silvibacterium</taxon>
    </lineage>
</organism>